<keyword evidence="2" id="KW-1185">Reference proteome</keyword>
<accession>A0A9D4D1T9</accession>
<sequence length="70" mass="7630">MGLVPYDACVAFNQPGPSYSQVMQELRFRLNNHARLSCLISRQGSPGPVSADVQAGFELRVAPTRGQHMA</sequence>
<name>A0A9D4D1T9_DREPO</name>
<dbReference type="AlphaFoldDB" id="A0A9D4D1T9"/>
<comment type="caution">
    <text evidence="1">The sequence shown here is derived from an EMBL/GenBank/DDBJ whole genome shotgun (WGS) entry which is preliminary data.</text>
</comment>
<reference evidence="1" key="2">
    <citation type="submission" date="2020-11" db="EMBL/GenBank/DDBJ databases">
        <authorList>
            <person name="McCartney M.A."/>
            <person name="Auch B."/>
            <person name="Kono T."/>
            <person name="Mallez S."/>
            <person name="Becker A."/>
            <person name="Gohl D.M."/>
            <person name="Silverstein K.A.T."/>
            <person name="Koren S."/>
            <person name="Bechman K.B."/>
            <person name="Herman A."/>
            <person name="Abrahante J.E."/>
            <person name="Garbe J."/>
        </authorList>
    </citation>
    <scope>NUCLEOTIDE SEQUENCE</scope>
    <source>
        <strain evidence="1">Duluth1</strain>
        <tissue evidence="1">Whole animal</tissue>
    </source>
</reference>
<gene>
    <name evidence="1" type="ORF">DPMN_042288</name>
</gene>
<dbReference type="EMBL" id="JAIWYP010000011">
    <property type="protein sequence ID" value="KAH3735753.1"/>
    <property type="molecule type" value="Genomic_DNA"/>
</dbReference>
<dbReference type="Proteomes" id="UP000828390">
    <property type="component" value="Unassembled WGS sequence"/>
</dbReference>
<reference evidence="1" key="1">
    <citation type="journal article" date="2019" name="bioRxiv">
        <title>The Genome of the Zebra Mussel, Dreissena polymorpha: A Resource for Invasive Species Research.</title>
        <authorList>
            <person name="McCartney M.A."/>
            <person name="Auch B."/>
            <person name="Kono T."/>
            <person name="Mallez S."/>
            <person name="Zhang Y."/>
            <person name="Obille A."/>
            <person name="Becker A."/>
            <person name="Abrahante J.E."/>
            <person name="Garbe J."/>
            <person name="Badalamenti J.P."/>
            <person name="Herman A."/>
            <person name="Mangelson H."/>
            <person name="Liachko I."/>
            <person name="Sullivan S."/>
            <person name="Sone E.D."/>
            <person name="Koren S."/>
            <person name="Silverstein K.A.T."/>
            <person name="Beckman K.B."/>
            <person name="Gohl D.M."/>
        </authorList>
    </citation>
    <scope>NUCLEOTIDE SEQUENCE</scope>
    <source>
        <strain evidence="1">Duluth1</strain>
        <tissue evidence="1">Whole animal</tissue>
    </source>
</reference>
<proteinExistence type="predicted"/>
<protein>
    <submittedName>
        <fullName evidence="1">Uncharacterized protein</fullName>
    </submittedName>
</protein>
<evidence type="ECO:0000313" key="1">
    <source>
        <dbReference type="EMBL" id="KAH3735753.1"/>
    </source>
</evidence>
<organism evidence="1 2">
    <name type="scientific">Dreissena polymorpha</name>
    <name type="common">Zebra mussel</name>
    <name type="synonym">Mytilus polymorpha</name>
    <dbReference type="NCBI Taxonomy" id="45954"/>
    <lineage>
        <taxon>Eukaryota</taxon>
        <taxon>Metazoa</taxon>
        <taxon>Spiralia</taxon>
        <taxon>Lophotrochozoa</taxon>
        <taxon>Mollusca</taxon>
        <taxon>Bivalvia</taxon>
        <taxon>Autobranchia</taxon>
        <taxon>Heteroconchia</taxon>
        <taxon>Euheterodonta</taxon>
        <taxon>Imparidentia</taxon>
        <taxon>Neoheterodontei</taxon>
        <taxon>Myida</taxon>
        <taxon>Dreissenoidea</taxon>
        <taxon>Dreissenidae</taxon>
        <taxon>Dreissena</taxon>
    </lineage>
</organism>
<evidence type="ECO:0000313" key="2">
    <source>
        <dbReference type="Proteomes" id="UP000828390"/>
    </source>
</evidence>